<dbReference type="GO" id="GO:0005524">
    <property type="term" value="F:ATP binding"/>
    <property type="evidence" value="ECO:0007669"/>
    <property type="project" value="UniProtKB-KW"/>
</dbReference>
<keyword evidence="6" id="KW-0547">Nucleotide-binding</keyword>
<dbReference type="Gene3D" id="3.30.460.10">
    <property type="entry name" value="Beta Polymerase, domain 2"/>
    <property type="match status" value="1"/>
</dbReference>
<evidence type="ECO:0000256" key="3">
    <source>
        <dbReference type="ARBA" id="ARBA00022679"/>
    </source>
</evidence>
<dbReference type="PANTHER" id="PTHR33571">
    <property type="entry name" value="SSL8005 PROTEIN"/>
    <property type="match status" value="1"/>
</dbReference>
<keyword evidence="3" id="KW-0808">Transferase</keyword>
<evidence type="ECO:0000313" key="11">
    <source>
        <dbReference type="EMBL" id="GFK95513.1"/>
    </source>
</evidence>
<evidence type="ECO:0000256" key="6">
    <source>
        <dbReference type="ARBA" id="ARBA00022741"/>
    </source>
</evidence>
<name>A0A6V8LSQ9_9BACT</name>
<dbReference type="PANTHER" id="PTHR33571:SF12">
    <property type="entry name" value="BSL3053 PROTEIN"/>
    <property type="match status" value="1"/>
</dbReference>
<evidence type="ECO:0000256" key="2">
    <source>
        <dbReference type="ARBA" id="ARBA00022649"/>
    </source>
</evidence>
<evidence type="ECO:0000256" key="5">
    <source>
        <dbReference type="ARBA" id="ARBA00022723"/>
    </source>
</evidence>
<sequence>MTATTQTKHPPAGLEALATQIRPVLERYGVVSASVFGSLARGEERPESDVDLLVEFDANATLLTLAGLEAELCRELGREVDVVTPRGLKKMIRPQVMAEQVRIYG</sequence>
<reference evidence="11 12" key="2">
    <citation type="submission" date="2020-05" db="EMBL/GenBank/DDBJ databases">
        <title>Draft genome sequence of Desulfovibrio sp. strainFSS-1.</title>
        <authorList>
            <person name="Shimoshige H."/>
            <person name="Kobayashi H."/>
            <person name="Maekawa T."/>
        </authorList>
    </citation>
    <scope>NUCLEOTIDE SEQUENCE [LARGE SCALE GENOMIC DNA]</scope>
    <source>
        <strain evidence="11 12">SIID29052-01</strain>
    </source>
</reference>
<organism evidence="11 12">
    <name type="scientific">Fundidesulfovibrio magnetotacticus</name>
    <dbReference type="NCBI Taxonomy" id="2730080"/>
    <lineage>
        <taxon>Bacteria</taxon>
        <taxon>Pseudomonadati</taxon>
        <taxon>Thermodesulfobacteriota</taxon>
        <taxon>Desulfovibrionia</taxon>
        <taxon>Desulfovibrionales</taxon>
        <taxon>Desulfovibrionaceae</taxon>
        <taxon>Fundidesulfovibrio</taxon>
    </lineage>
</organism>
<dbReference type="Pfam" id="PF01909">
    <property type="entry name" value="NTP_transf_2"/>
    <property type="match status" value="1"/>
</dbReference>
<proteinExistence type="inferred from homology"/>
<keyword evidence="2" id="KW-1277">Toxin-antitoxin system</keyword>
<dbReference type="InterPro" id="IPR043519">
    <property type="entry name" value="NT_sf"/>
</dbReference>
<evidence type="ECO:0000256" key="1">
    <source>
        <dbReference type="ARBA" id="ARBA00001946"/>
    </source>
</evidence>
<dbReference type="Proteomes" id="UP000494245">
    <property type="component" value="Unassembled WGS sequence"/>
</dbReference>
<evidence type="ECO:0000313" key="12">
    <source>
        <dbReference type="Proteomes" id="UP000494245"/>
    </source>
</evidence>
<dbReference type="AlphaFoldDB" id="A0A6V8LSQ9"/>
<protein>
    <recommendedName>
        <fullName evidence="10">Polymerase nucleotidyl transferase domain-containing protein</fullName>
    </recommendedName>
</protein>
<dbReference type="RefSeq" id="WP_173086584.1">
    <property type="nucleotide sequence ID" value="NZ_BLTE01000018.1"/>
</dbReference>
<feature type="domain" description="Polymerase nucleotidyl transferase" evidence="10">
    <location>
        <begin position="24"/>
        <end position="98"/>
    </location>
</feature>
<keyword evidence="4" id="KW-0548">Nucleotidyltransferase</keyword>
<dbReference type="GO" id="GO:0016779">
    <property type="term" value="F:nucleotidyltransferase activity"/>
    <property type="evidence" value="ECO:0007669"/>
    <property type="project" value="UniProtKB-KW"/>
</dbReference>
<dbReference type="EMBL" id="BLTE01000018">
    <property type="protein sequence ID" value="GFK95513.1"/>
    <property type="molecule type" value="Genomic_DNA"/>
</dbReference>
<dbReference type="GO" id="GO:0046872">
    <property type="term" value="F:metal ion binding"/>
    <property type="evidence" value="ECO:0007669"/>
    <property type="project" value="UniProtKB-KW"/>
</dbReference>
<gene>
    <name evidence="11" type="ORF">NNJEOMEG_03378</name>
</gene>
<comment type="caution">
    <text evidence="11">The sequence shown here is derived from an EMBL/GenBank/DDBJ whole genome shotgun (WGS) entry which is preliminary data.</text>
</comment>
<evidence type="ECO:0000256" key="8">
    <source>
        <dbReference type="ARBA" id="ARBA00022842"/>
    </source>
</evidence>
<evidence type="ECO:0000256" key="7">
    <source>
        <dbReference type="ARBA" id="ARBA00022840"/>
    </source>
</evidence>
<reference evidence="11 12" key="1">
    <citation type="submission" date="2020-04" db="EMBL/GenBank/DDBJ databases">
        <authorList>
            <consortium name="Desulfovibrio sp. FSS-1 genome sequencing consortium"/>
            <person name="Shimoshige H."/>
            <person name="Kobayashi H."/>
            <person name="Maekawa T."/>
        </authorList>
    </citation>
    <scope>NUCLEOTIDE SEQUENCE [LARGE SCALE GENOMIC DNA]</scope>
    <source>
        <strain evidence="11 12">SIID29052-01</strain>
    </source>
</reference>
<dbReference type="InterPro" id="IPR002934">
    <property type="entry name" value="Polymerase_NTP_transf_dom"/>
</dbReference>
<accession>A0A6V8LSQ9</accession>
<evidence type="ECO:0000259" key="10">
    <source>
        <dbReference type="Pfam" id="PF01909"/>
    </source>
</evidence>
<keyword evidence="5" id="KW-0479">Metal-binding</keyword>
<dbReference type="CDD" id="cd05403">
    <property type="entry name" value="NT_KNTase_like"/>
    <property type="match status" value="1"/>
</dbReference>
<comment type="cofactor">
    <cofactor evidence="1">
        <name>Mg(2+)</name>
        <dbReference type="ChEBI" id="CHEBI:18420"/>
    </cofactor>
</comment>
<evidence type="ECO:0000256" key="4">
    <source>
        <dbReference type="ARBA" id="ARBA00022695"/>
    </source>
</evidence>
<keyword evidence="12" id="KW-1185">Reference proteome</keyword>
<comment type="similarity">
    <text evidence="9">Belongs to the MntA antitoxin family.</text>
</comment>
<dbReference type="SUPFAM" id="SSF81301">
    <property type="entry name" value="Nucleotidyltransferase"/>
    <property type="match status" value="1"/>
</dbReference>
<keyword evidence="8" id="KW-0460">Magnesium</keyword>
<dbReference type="InterPro" id="IPR052038">
    <property type="entry name" value="Type-VII_TA_antitoxin"/>
</dbReference>
<evidence type="ECO:0000256" key="9">
    <source>
        <dbReference type="ARBA" id="ARBA00038276"/>
    </source>
</evidence>
<keyword evidence="7" id="KW-0067">ATP-binding</keyword>